<proteinExistence type="predicted"/>
<accession>A0A9D4LRH4</accession>
<evidence type="ECO:0000313" key="1">
    <source>
        <dbReference type="EMBL" id="KAH3862686.1"/>
    </source>
</evidence>
<gene>
    <name evidence="1" type="ORF">DPMN_025659</name>
</gene>
<name>A0A9D4LRH4_DREPO</name>
<dbReference type="EMBL" id="JAIWYP010000002">
    <property type="protein sequence ID" value="KAH3862686.1"/>
    <property type="molecule type" value="Genomic_DNA"/>
</dbReference>
<organism evidence="1 2">
    <name type="scientific">Dreissena polymorpha</name>
    <name type="common">Zebra mussel</name>
    <name type="synonym">Mytilus polymorpha</name>
    <dbReference type="NCBI Taxonomy" id="45954"/>
    <lineage>
        <taxon>Eukaryota</taxon>
        <taxon>Metazoa</taxon>
        <taxon>Spiralia</taxon>
        <taxon>Lophotrochozoa</taxon>
        <taxon>Mollusca</taxon>
        <taxon>Bivalvia</taxon>
        <taxon>Autobranchia</taxon>
        <taxon>Heteroconchia</taxon>
        <taxon>Euheterodonta</taxon>
        <taxon>Imparidentia</taxon>
        <taxon>Neoheterodontei</taxon>
        <taxon>Myida</taxon>
        <taxon>Dreissenoidea</taxon>
        <taxon>Dreissenidae</taxon>
        <taxon>Dreissena</taxon>
    </lineage>
</organism>
<dbReference type="AlphaFoldDB" id="A0A9D4LRH4"/>
<protein>
    <submittedName>
        <fullName evidence="1">Uncharacterized protein</fullName>
    </submittedName>
</protein>
<dbReference type="Proteomes" id="UP000828390">
    <property type="component" value="Unassembled WGS sequence"/>
</dbReference>
<evidence type="ECO:0000313" key="2">
    <source>
        <dbReference type="Proteomes" id="UP000828390"/>
    </source>
</evidence>
<sequence length="53" mass="6184">MCRDVKGDEYLEFVERQTKTRTGATDEARTVPPRMITTHRVVVETDQDKIMTK</sequence>
<reference evidence="1" key="1">
    <citation type="journal article" date="2019" name="bioRxiv">
        <title>The Genome of the Zebra Mussel, Dreissena polymorpha: A Resource for Invasive Species Research.</title>
        <authorList>
            <person name="McCartney M.A."/>
            <person name="Auch B."/>
            <person name="Kono T."/>
            <person name="Mallez S."/>
            <person name="Zhang Y."/>
            <person name="Obille A."/>
            <person name="Becker A."/>
            <person name="Abrahante J.E."/>
            <person name="Garbe J."/>
            <person name="Badalamenti J.P."/>
            <person name="Herman A."/>
            <person name="Mangelson H."/>
            <person name="Liachko I."/>
            <person name="Sullivan S."/>
            <person name="Sone E.D."/>
            <person name="Koren S."/>
            <person name="Silverstein K.A.T."/>
            <person name="Beckman K.B."/>
            <person name="Gohl D.M."/>
        </authorList>
    </citation>
    <scope>NUCLEOTIDE SEQUENCE</scope>
    <source>
        <strain evidence="1">Duluth1</strain>
        <tissue evidence="1">Whole animal</tissue>
    </source>
</reference>
<reference evidence="1" key="2">
    <citation type="submission" date="2020-11" db="EMBL/GenBank/DDBJ databases">
        <authorList>
            <person name="McCartney M.A."/>
            <person name="Auch B."/>
            <person name="Kono T."/>
            <person name="Mallez S."/>
            <person name="Becker A."/>
            <person name="Gohl D.M."/>
            <person name="Silverstein K.A.T."/>
            <person name="Koren S."/>
            <person name="Bechman K.B."/>
            <person name="Herman A."/>
            <person name="Abrahante J.E."/>
            <person name="Garbe J."/>
        </authorList>
    </citation>
    <scope>NUCLEOTIDE SEQUENCE</scope>
    <source>
        <strain evidence="1">Duluth1</strain>
        <tissue evidence="1">Whole animal</tissue>
    </source>
</reference>
<keyword evidence="2" id="KW-1185">Reference proteome</keyword>
<comment type="caution">
    <text evidence="1">The sequence shown here is derived from an EMBL/GenBank/DDBJ whole genome shotgun (WGS) entry which is preliminary data.</text>
</comment>